<accession>A0ABU0TKX1</accession>
<proteinExistence type="predicted"/>
<reference evidence="2 3" key="1">
    <citation type="submission" date="2023-07" db="EMBL/GenBank/DDBJ databases">
        <title>Functional and genomic diversity of the sorghum phyllosphere microbiome.</title>
        <authorList>
            <person name="Shade A."/>
        </authorList>
    </citation>
    <scope>NUCLEOTIDE SEQUENCE [LARGE SCALE GENOMIC DNA]</scope>
    <source>
        <strain evidence="2 3">SORGH_AS_1064</strain>
    </source>
</reference>
<gene>
    <name evidence="2" type="ORF">QE404_002829</name>
</gene>
<comment type="caution">
    <text evidence="2">The sequence shown here is derived from an EMBL/GenBank/DDBJ whole genome shotgun (WGS) entry which is preliminary data.</text>
</comment>
<evidence type="ECO:0000313" key="3">
    <source>
        <dbReference type="Proteomes" id="UP001225072"/>
    </source>
</evidence>
<dbReference type="RefSeq" id="WP_307451384.1">
    <property type="nucleotide sequence ID" value="NZ_JAUTAL010000001.1"/>
</dbReference>
<evidence type="ECO:0000313" key="2">
    <source>
        <dbReference type="EMBL" id="MDQ1097682.1"/>
    </source>
</evidence>
<feature type="compositionally biased region" description="Basic and acidic residues" evidence="1">
    <location>
        <begin position="68"/>
        <end position="81"/>
    </location>
</feature>
<dbReference type="EMBL" id="JAUTAL010000001">
    <property type="protein sequence ID" value="MDQ1097682.1"/>
    <property type="molecule type" value="Genomic_DNA"/>
</dbReference>
<organism evidence="2 3">
    <name type="scientific">Chryseobacterium camelliae</name>
    <dbReference type="NCBI Taxonomy" id="1265445"/>
    <lineage>
        <taxon>Bacteria</taxon>
        <taxon>Pseudomonadati</taxon>
        <taxon>Bacteroidota</taxon>
        <taxon>Flavobacteriia</taxon>
        <taxon>Flavobacteriales</taxon>
        <taxon>Weeksellaceae</taxon>
        <taxon>Chryseobacterium group</taxon>
        <taxon>Chryseobacterium</taxon>
    </lineage>
</organism>
<feature type="region of interest" description="Disordered" evidence="1">
    <location>
        <begin position="67"/>
        <end position="178"/>
    </location>
</feature>
<sequence>MYTPFGVITYTSAAAGSRSQAGIYETAKSNAISNYNGLVRIAGNNYNIIKGSIVAGVALTERVLNSEGESKKENGNSDSKKVRNPNGAKGKPDHQAKVKELEEKARAEHPDKDVVTEKKIKKEGSNRRPDVQVVNRETKETEQIYEAERKPNSARNKKREAEYKRLNIPNETHPVGGN</sequence>
<feature type="compositionally biased region" description="Basic and acidic residues" evidence="1">
    <location>
        <begin position="90"/>
        <end position="151"/>
    </location>
</feature>
<evidence type="ECO:0000256" key="1">
    <source>
        <dbReference type="SAM" id="MobiDB-lite"/>
    </source>
</evidence>
<protein>
    <submittedName>
        <fullName evidence="2">Uncharacterized protein</fullName>
    </submittedName>
</protein>
<keyword evidence="3" id="KW-1185">Reference proteome</keyword>
<name>A0ABU0TKX1_9FLAO</name>
<dbReference type="Proteomes" id="UP001225072">
    <property type="component" value="Unassembled WGS sequence"/>
</dbReference>